<feature type="transmembrane region" description="Helical" evidence="1">
    <location>
        <begin position="107"/>
        <end position="129"/>
    </location>
</feature>
<keyword evidence="1" id="KW-0472">Membrane</keyword>
<feature type="transmembrane region" description="Helical" evidence="1">
    <location>
        <begin position="164"/>
        <end position="185"/>
    </location>
</feature>
<feature type="transmembrane region" description="Helical" evidence="1">
    <location>
        <begin position="81"/>
        <end position="100"/>
    </location>
</feature>
<feature type="transmembrane region" description="Helical" evidence="1">
    <location>
        <begin position="56"/>
        <end position="75"/>
    </location>
</feature>
<keyword evidence="1" id="KW-0812">Transmembrane</keyword>
<evidence type="ECO:0000313" key="3">
    <source>
        <dbReference type="Proteomes" id="UP000786811"/>
    </source>
</evidence>
<name>A0A8J2MLI6_COTCN</name>
<evidence type="ECO:0000256" key="1">
    <source>
        <dbReference type="SAM" id="Phobius"/>
    </source>
</evidence>
<proteinExistence type="predicted"/>
<keyword evidence="3" id="KW-1185">Reference proteome</keyword>
<organism evidence="2 3">
    <name type="scientific">Cotesia congregata</name>
    <name type="common">Parasitoid wasp</name>
    <name type="synonym">Apanteles congregatus</name>
    <dbReference type="NCBI Taxonomy" id="51543"/>
    <lineage>
        <taxon>Eukaryota</taxon>
        <taxon>Metazoa</taxon>
        <taxon>Ecdysozoa</taxon>
        <taxon>Arthropoda</taxon>
        <taxon>Hexapoda</taxon>
        <taxon>Insecta</taxon>
        <taxon>Pterygota</taxon>
        <taxon>Neoptera</taxon>
        <taxon>Endopterygota</taxon>
        <taxon>Hymenoptera</taxon>
        <taxon>Apocrita</taxon>
        <taxon>Ichneumonoidea</taxon>
        <taxon>Braconidae</taxon>
        <taxon>Microgastrinae</taxon>
        <taxon>Cotesia</taxon>
    </lineage>
</organism>
<accession>A0A8J2MLI6</accession>
<dbReference type="OrthoDB" id="370884at2759"/>
<dbReference type="AlphaFoldDB" id="A0A8J2MLI6"/>
<evidence type="ECO:0000313" key="2">
    <source>
        <dbReference type="EMBL" id="CAG5092835.1"/>
    </source>
</evidence>
<dbReference type="EMBL" id="CAJNRD030001120">
    <property type="protein sequence ID" value="CAG5092835.1"/>
    <property type="molecule type" value="Genomic_DNA"/>
</dbReference>
<protein>
    <submittedName>
        <fullName evidence="2">Uncharacterized protein</fullName>
    </submittedName>
</protein>
<keyword evidence="1" id="KW-1133">Transmembrane helix</keyword>
<reference evidence="2" key="1">
    <citation type="submission" date="2021-04" db="EMBL/GenBank/DDBJ databases">
        <authorList>
            <person name="Chebbi M.A.C M."/>
        </authorList>
    </citation>
    <scope>NUCLEOTIDE SEQUENCE</scope>
</reference>
<dbReference type="Proteomes" id="UP000786811">
    <property type="component" value="Unassembled WGS sequence"/>
</dbReference>
<sequence>MINYTLNKKYEAIIIKNTYTSFINSLAKNSTECHIQKKQKIYRWNSIESLNPFERFLGQCLAFVTFALIAIFIILSGLFLLGIFILLCLVVITFAVFIIISIGTIATIILGIIVNIIIAVKATLLIMALEMKSNYTKFDLIKNSQDATIWESITVIKSEKERIMWIWCIIIAYTIPELINSLLCFKKR</sequence>
<gene>
    <name evidence="2" type="ORF">HICCMSTLAB_LOCUS6394</name>
</gene>
<comment type="caution">
    <text evidence="2">The sequence shown here is derived from an EMBL/GenBank/DDBJ whole genome shotgun (WGS) entry which is preliminary data.</text>
</comment>